<dbReference type="PANTHER" id="PTHR42771:SF4">
    <property type="entry name" value="IRON(3+)-HYDROXAMATE IMPORT ATP-BINDING PROTEIN FHUC"/>
    <property type="match status" value="1"/>
</dbReference>
<dbReference type="GO" id="GO:0006826">
    <property type="term" value="P:iron ion transport"/>
    <property type="evidence" value="ECO:0007669"/>
    <property type="project" value="UniProtKB-KW"/>
</dbReference>
<evidence type="ECO:0000256" key="9">
    <source>
        <dbReference type="ARBA" id="ARBA00023136"/>
    </source>
</evidence>
<organism evidence="11 12">
    <name type="scientific">Trichococcus shcherbakoviae</name>
    <dbReference type="NCBI Taxonomy" id="2094020"/>
    <lineage>
        <taxon>Bacteria</taxon>
        <taxon>Bacillati</taxon>
        <taxon>Bacillota</taxon>
        <taxon>Bacilli</taxon>
        <taxon>Lactobacillales</taxon>
        <taxon>Carnobacteriaceae</taxon>
        <taxon>Trichococcus</taxon>
    </lineage>
</organism>
<evidence type="ECO:0000256" key="2">
    <source>
        <dbReference type="ARBA" id="ARBA00022448"/>
    </source>
</evidence>
<dbReference type="SMART" id="SM00382">
    <property type="entry name" value="AAA"/>
    <property type="match status" value="1"/>
</dbReference>
<evidence type="ECO:0000256" key="4">
    <source>
        <dbReference type="ARBA" id="ARBA00022496"/>
    </source>
</evidence>
<feature type="domain" description="ABC transporter" evidence="10">
    <location>
        <begin position="4"/>
        <end position="240"/>
    </location>
</feature>
<dbReference type="Proteomes" id="UP000262072">
    <property type="component" value="Unassembled WGS sequence"/>
</dbReference>
<dbReference type="SUPFAM" id="SSF52540">
    <property type="entry name" value="P-loop containing nucleoside triphosphate hydrolases"/>
    <property type="match status" value="1"/>
</dbReference>
<dbReference type="AlphaFoldDB" id="A0A383TH60"/>
<dbReference type="Pfam" id="PF00005">
    <property type="entry name" value="ABC_tran"/>
    <property type="match status" value="1"/>
</dbReference>
<keyword evidence="7" id="KW-0408">Iron</keyword>
<dbReference type="InterPro" id="IPR027417">
    <property type="entry name" value="P-loop_NTPase"/>
</dbReference>
<evidence type="ECO:0000313" key="12">
    <source>
        <dbReference type="Proteomes" id="UP000262072"/>
    </source>
</evidence>
<evidence type="ECO:0000256" key="5">
    <source>
        <dbReference type="ARBA" id="ARBA00022741"/>
    </source>
</evidence>
<dbReference type="InterPro" id="IPR003439">
    <property type="entry name" value="ABC_transporter-like_ATP-bd"/>
</dbReference>
<keyword evidence="4" id="KW-0410">Iron transport</keyword>
<dbReference type="PANTHER" id="PTHR42771">
    <property type="entry name" value="IRON(3+)-HYDROXAMATE IMPORT ATP-BINDING PROTEIN FHUC"/>
    <property type="match status" value="1"/>
</dbReference>
<name>A0A383TH60_9LACT</name>
<keyword evidence="2" id="KW-0813">Transport</keyword>
<dbReference type="InterPro" id="IPR003593">
    <property type="entry name" value="AAA+_ATPase"/>
</dbReference>
<dbReference type="RefSeq" id="WP_119093813.1">
    <property type="nucleotide sequence ID" value="NZ_UNRR01000039.1"/>
</dbReference>
<gene>
    <name evidence="11" type="ORF">TART1_2575</name>
</gene>
<keyword evidence="9" id="KW-0472">Membrane</keyword>
<dbReference type="PROSITE" id="PS50893">
    <property type="entry name" value="ABC_TRANSPORTER_2"/>
    <property type="match status" value="1"/>
</dbReference>
<evidence type="ECO:0000256" key="1">
    <source>
        <dbReference type="ARBA" id="ARBA00004202"/>
    </source>
</evidence>
<keyword evidence="6" id="KW-0067">ATP-binding</keyword>
<evidence type="ECO:0000256" key="7">
    <source>
        <dbReference type="ARBA" id="ARBA00023004"/>
    </source>
</evidence>
<dbReference type="GO" id="GO:0016887">
    <property type="term" value="F:ATP hydrolysis activity"/>
    <property type="evidence" value="ECO:0007669"/>
    <property type="project" value="InterPro"/>
</dbReference>
<dbReference type="PROSITE" id="PS00211">
    <property type="entry name" value="ABC_TRANSPORTER_1"/>
    <property type="match status" value="1"/>
</dbReference>
<keyword evidence="5" id="KW-0547">Nucleotide-binding</keyword>
<dbReference type="EMBL" id="UNRR01000039">
    <property type="protein sequence ID" value="SYZ79700.1"/>
    <property type="molecule type" value="Genomic_DNA"/>
</dbReference>
<dbReference type="InterPro" id="IPR051535">
    <property type="entry name" value="Siderophore_ABC-ATPase"/>
</dbReference>
<comment type="subcellular location">
    <subcellularLocation>
        <location evidence="1">Cell membrane</location>
        <topology evidence="1">Peripheral membrane protein</topology>
    </subcellularLocation>
</comment>
<dbReference type="Gene3D" id="3.40.50.300">
    <property type="entry name" value="P-loop containing nucleotide triphosphate hydrolases"/>
    <property type="match status" value="1"/>
</dbReference>
<dbReference type="CDD" id="cd03214">
    <property type="entry name" value="ABC_Iron-Siderophores_B12_Hemin"/>
    <property type="match status" value="1"/>
</dbReference>
<dbReference type="GO" id="GO:0005886">
    <property type="term" value="C:plasma membrane"/>
    <property type="evidence" value="ECO:0007669"/>
    <property type="project" value="UniProtKB-SubCell"/>
</dbReference>
<keyword evidence="8" id="KW-0406">Ion transport</keyword>
<protein>
    <submittedName>
        <fullName evidence="11">Abc transporter</fullName>
    </submittedName>
</protein>
<evidence type="ECO:0000259" key="10">
    <source>
        <dbReference type="PROSITE" id="PS50893"/>
    </source>
</evidence>
<accession>A0A383TH60</accession>
<sequence>MCSLKVEEVQIKYDKQIIVKNISVTIAPQKITTIIGPNGCGKSTLLKAMSRILTCSSGDILLDGVSIFTMDTKRLAKRIAILLQRQENLSGITVEEIVSYGRFPHRKGLRGLDSEDKEIIDWAIKKTQIDELRHRYIDELSGGQRQRVWLAMALAQKTDIIFLDEPTTYLDISYQLEILELLKKLNEEEGYTIVMVLHDINQASIYSDHIVALADGKVVCQGAADKVITAANIASIFNIRPTIQPDAKTNKPVIIGYELINRGE</sequence>
<reference evidence="12" key="1">
    <citation type="submission" date="2018-05" db="EMBL/GenBank/DDBJ databases">
        <authorList>
            <person name="Strepis N."/>
        </authorList>
    </citation>
    <scope>NUCLEOTIDE SEQUENCE [LARGE SCALE GENOMIC DNA]</scope>
</reference>
<evidence type="ECO:0000256" key="3">
    <source>
        <dbReference type="ARBA" id="ARBA00022475"/>
    </source>
</evidence>
<proteinExistence type="predicted"/>
<dbReference type="OrthoDB" id="9787851at2"/>
<evidence type="ECO:0000256" key="6">
    <source>
        <dbReference type="ARBA" id="ARBA00022840"/>
    </source>
</evidence>
<dbReference type="FunFam" id="3.40.50.300:FF:000134">
    <property type="entry name" value="Iron-enterobactin ABC transporter ATP-binding protein"/>
    <property type="match status" value="1"/>
</dbReference>
<evidence type="ECO:0000313" key="11">
    <source>
        <dbReference type="EMBL" id="SYZ79700.1"/>
    </source>
</evidence>
<evidence type="ECO:0000256" key="8">
    <source>
        <dbReference type="ARBA" id="ARBA00023065"/>
    </source>
</evidence>
<dbReference type="GO" id="GO:0005524">
    <property type="term" value="F:ATP binding"/>
    <property type="evidence" value="ECO:0007669"/>
    <property type="project" value="UniProtKB-KW"/>
</dbReference>
<dbReference type="InterPro" id="IPR017871">
    <property type="entry name" value="ABC_transporter-like_CS"/>
</dbReference>
<keyword evidence="3" id="KW-1003">Cell membrane</keyword>